<evidence type="ECO:0000256" key="9">
    <source>
        <dbReference type="ARBA" id="ARBA00023136"/>
    </source>
</evidence>
<evidence type="ECO:0000256" key="2">
    <source>
        <dbReference type="ARBA" id="ARBA00004922"/>
    </source>
</evidence>
<dbReference type="InterPro" id="IPR005599">
    <property type="entry name" value="GPI_mannosylTrfase"/>
</dbReference>
<evidence type="ECO:0000256" key="4">
    <source>
        <dbReference type="ARBA" id="ARBA00022676"/>
    </source>
</evidence>
<keyword evidence="7 12" id="KW-0256">Endoplasmic reticulum</keyword>
<feature type="transmembrane region" description="Helical" evidence="12">
    <location>
        <begin position="261"/>
        <end position="279"/>
    </location>
</feature>
<sequence length="725" mass="79192">MATTEMEEHPTLHNETHTASTTTATTTTTTTTATATATTATSDTNGFSNGYTHTNGHGHANGVIKKRKSALSLHNPDEPKTGGNKTVRFDSNLPSSYSSSSSLASNDSGVSVSPSSFLPSSSPSSSSTTVSSADGKTITTTTTTSYTKTFVSDDTSSKKQPSVQSWTALEYIVQSSVLVLVLAHIVVAPYTKVEESFNLQATHDILNYGVTSKGVQQYDHLEFPGVVPRTFVGPLLLAAGSWPLMAIARFFAPDSGLPKGLVGQLIVRSVLGLFTFLGWHQMSRGIRHQFGRTVSILFMVVSASQFHWLFYAGRTLPNTFALSIVNVAYSFWMKASPSPNQTVTRRSTERSLLRMIDCLVFATVLFRSEILILMGPIILLELAMTRLGFWTTVLEGIKAGVASVAIAIAIDSWFWQTWMWAEGAVFWFNAVEGKSVAWGVSPWYTYFLVLLPKIAGLALPLALAGTVVEQRLRRYLLPAGVFVTLYSFLGHKEWRFVIYVVPLLNLGAAITLAWILKRKTVIYKVLAVVLLGAIGLNFISSVAQSAISSLNYPGGEALQRLHKLDLHRFAAAATVHIDGAAAETGCSRFGEIGSSATLPTSSYDAAHNPPFLLHKPWTYSKDESHRHRRDYLHYTHLLTSQPAFHKDDFVILEQVNGYAGIQRVPLSQIKEACPRAVKKLVSAVSTVVSSPKESIASLWTACSPLQVKTEGRIWIMRRVGAMEME</sequence>
<feature type="transmembrane region" description="Helical" evidence="12">
    <location>
        <begin position="475"/>
        <end position="490"/>
    </location>
</feature>
<accession>A0A9P6K8C5</accession>
<feature type="transmembrane region" description="Helical" evidence="12">
    <location>
        <begin position="443"/>
        <end position="463"/>
    </location>
</feature>
<comment type="pathway">
    <text evidence="2">Protein modification; protein glycosylation.</text>
</comment>
<keyword evidence="5" id="KW-0808">Transferase</keyword>
<evidence type="ECO:0000256" key="11">
    <source>
        <dbReference type="ARBA" id="ARBA00048899"/>
    </source>
</evidence>
<feature type="transmembrane region" description="Helical" evidence="12">
    <location>
        <begin position="291"/>
        <end position="310"/>
    </location>
</feature>
<evidence type="ECO:0000313" key="15">
    <source>
        <dbReference type="Proteomes" id="UP000723463"/>
    </source>
</evidence>
<keyword evidence="8 12" id="KW-1133">Transmembrane helix</keyword>
<keyword evidence="4 12" id="KW-0328">Glycosyltransferase</keyword>
<dbReference type="EMBL" id="JAAAXW010000006">
    <property type="protein sequence ID" value="KAF9551173.1"/>
    <property type="molecule type" value="Genomic_DNA"/>
</dbReference>
<comment type="subcellular location">
    <subcellularLocation>
        <location evidence="1 12">Endoplasmic reticulum membrane</location>
        <topology evidence="1 12">Multi-pass membrane protein</topology>
    </subcellularLocation>
</comment>
<feature type="compositionally biased region" description="Low complexity" evidence="13">
    <location>
        <begin position="90"/>
        <end position="135"/>
    </location>
</feature>
<keyword evidence="15" id="KW-1185">Reference proteome</keyword>
<dbReference type="GO" id="GO:0006487">
    <property type="term" value="P:protein N-linked glycosylation"/>
    <property type="evidence" value="ECO:0007669"/>
    <property type="project" value="TreeGrafter"/>
</dbReference>
<feature type="transmembrane region" description="Helical" evidence="12">
    <location>
        <begin position="496"/>
        <end position="516"/>
    </location>
</feature>
<reference evidence="14" key="1">
    <citation type="journal article" date="2020" name="Fungal Divers.">
        <title>Resolving the Mortierellaceae phylogeny through synthesis of multi-gene phylogenetics and phylogenomics.</title>
        <authorList>
            <person name="Vandepol N."/>
            <person name="Liber J."/>
            <person name="Desiro A."/>
            <person name="Na H."/>
            <person name="Kennedy M."/>
            <person name="Barry K."/>
            <person name="Grigoriev I.V."/>
            <person name="Miller A.N."/>
            <person name="O'Donnell K."/>
            <person name="Stajich J.E."/>
            <person name="Bonito G."/>
        </authorList>
    </citation>
    <scope>NUCLEOTIDE SEQUENCE</scope>
    <source>
        <strain evidence="14">NRRL 2591</strain>
    </source>
</reference>
<evidence type="ECO:0000256" key="12">
    <source>
        <dbReference type="RuleBase" id="RU363075"/>
    </source>
</evidence>
<feature type="compositionally biased region" description="Polar residues" evidence="13">
    <location>
        <begin position="43"/>
        <end position="55"/>
    </location>
</feature>
<feature type="region of interest" description="Disordered" evidence="13">
    <location>
        <begin position="73"/>
        <end position="135"/>
    </location>
</feature>
<feature type="compositionally biased region" description="Basic and acidic residues" evidence="13">
    <location>
        <begin position="1"/>
        <end position="16"/>
    </location>
</feature>
<comment type="caution">
    <text evidence="14">The sequence shown here is derived from an EMBL/GenBank/DDBJ whole genome shotgun (WGS) entry which is preliminary data.</text>
</comment>
<evidence type="ECO:0000313" key="14">
    <source>
        <dbReference type="EMBL" id="KAF9551173.1"/>
    </source>
</evidence>
<dbReference type="PANTHER" id="PTHR22760:SF1">
    <property type="entry name" value="DOL-P-MAN:MAN(7)GLCNAC(2)-PP-DOL ALPHA-1,6-MANNOSYLTRANSFERASE"/>
    <property type="match status" value="1"/>
</dbReference>
<dbReference type="AlphaFoldDB" id="A0A9P6K8C5"/>
<dbReference type="GO" id="GO:0052917">
    <property type="term" value="F:dol-P-Man:Man(7)GlcNAc(2)-PP-Dol alpha-1,6-mannosyltransferase activity"/>
    <property type="evidence" value="ECO:0007669"/>
    <property type="project" value="UniProtKB-EC"/>
</dbReference>
<feature type="transmembrane region" description="Helical" evidence="12">
    <location>
        <begin position="356"/>
        <end position="380"/>
    </location>
</feature>
<dbReference type="PANTHER" id="PTHR22760">
    <property type="entry name" value="GLYCOSYLTRANSFERASE"/>
    <property type="match status" value="1"/>
</dbReference>
<dbReference type="GO" id="GO:0005789">
    <property type="term" value="C:endoplasmic reticulum membrane"/>
    <property type="evidence" value="ECO:0007669"/>
    <property type="project" value="UniProtKB-SubCell"/>
</dbReference>
<evidence type="ECO:0000256" key="10">
    <source>
        <dbReference type="ARBA" id="ARBA00044721"/>
    </source>
</evidence>
<feature type="region of interest" description="Disordered" evidence="13">
    <location>
        <begin position="1"/>
        <end position="61"/>
    </location>
</feature>
<dbReference type="Proteomes" id="UP000723463">
    <property type="component" value="Unassembled WGS sequence"/>
</dbReference>
<evidence type="ECO:0000256" key="6">
    <source>
        <dbReference type="ARBA" id="ARBA00022692"/>
    </source>
</evidence>
<comment type="similarity">
    <text evidence="3 12">Belongs to the glycosyltransferase 22 family.</text>
</comment>
<keyword evidence="9 12" id="KW-0472">Membrane</keyword>
<comment type="catalytic activity">
    <reaction evidence="11">
        <text>an alpha-D-Man-(1-&gt;2)-alpha-D-Man-(1-&gt;2)-alpha-D-Man-(1-&gt;3)-[alpha-D-Man-(1-&gt;2)-alpha-D-Man-(1-&gt;3)-alpha-D-Man-(1-&gt;6)]-beta-D-Man-(1-&gt;4)-beta-D-GlcNAc-(1-&gt;4)-alpha-D-GlcNAc-diphospho-di-trans,poly-cis-dolichol + a di-trans,poly-cis-dolichyl beta-D-mannosyl phosphate = an alpha-D-Man-(1-&gt;2)-alpha-D-Man-(1-&gt;2)-alpha-D-Man-(1-&gt;3)-[alpha-D-Man-(1-&gt;2)-alpha-D-Man-(1-&gt;3)-[alpha-D-Man-(1-&gt;6)]-alpha-D-Man-(1-&gt;6)]-beta-D-Man-(1-&gt;4)-beta-D-GlcNAc-(1-&gt;4)-alpha-D-GlcNAc-diphospho-di-trans,poly-cis-dolichol + a di-trans,poly-cis-dolichyl phosphate + H(+)</text>
        <dbReference type="Rhea" id="RHEA:29535"/>
        <dbReference type="Rhea" id="RHEA-COMP:19498"/>
        <dbReference type="Rhea" id="RHEA-COMP:19501"/>
        <dbReference type="Rhea" id="RHEA-COMP:19518"/>
        <dbReference type="Rhea" id="RHEA-COMP:19519"/>
        <dbReference type="ChEBI" id="CHEBI:15378"/>
        <dbReference type="ChEBI" id="CHEBI:57683"/>
        <dbReference type="ChEBI" id="CHEBI:58211"/>
        <dbReference type="ChEBI" id="CHEBI:132517"/>
        <dbReference type="ChEBI" id="CHEBI:132519"/>
        <dbReference type="EC" id="2.4.1.260"/>
    </reaction>
    <physiologicalReaction direction="left-to-right" evidence="11">
        <dbReference type="Rhea" id="RHEA:29536"/>
    </physiologicalReaction>
</comment>
<evidence type="ECO:0000256" key="3">
    <source>
        <dbReference type="ARBA" id="ARBA00007063"/>
    </source>
</evidence>
<evidence type="ECO:0000256" key="1">
    <source>
        <dbReference type="ARBA" id="ARBA00004477"/>
    </source>
</evidence>
<evidence type="ECO:0000256" key="8">
    <source>
        <dbReference type="ARBA" id="ARBA00022989"/>
    </source>
</evidence>
<protein>
    <recommendedName>
        <fullName evidence="12">Mannosyltransferase</fullName>
        <ecNumber evidence="12">2.4.1.-</ecNumber>
    </recommendedName>
</protein>
<feature type="compositionally biased region" description="Low complexity" evidence="13">
    <location>
        <begin position="18"/>
        <end position="42"/>
    </location>
</feature>
<feature type="transmembrane region" description="Helical" evidence="12">
    <location>
        <begin position="521"/>
        <end position="539"/>
    </location>
</feature>
<evidence type="ECO:0000256" key="7">
    <source>
        <dbReference type="ARBA" id="ARBA00022824"/>
    </source>
</evidence>
<name>A0A9P6K8C5_9FUNG</name>
<organism evidence="14 15">
    <name type="scientific">Mortierella hygrophila</name>
    <dbReference type="NCBI Taxonomy" id="979708"/>
    <lineage>
        <taxon>Eukaryota</taxon>
        <taxon>Fungi</taxon>
        <taxon>Fungi incertae sedis</taxon>
        <taxon>Mucoromycota</taxon>
        <taxon>Mortierellomycotina</taxon>
        <taxon>Mortierellomycetes</taxon>
        <taxon>Mortierellales</taxon>
        <taxon>Mortierellaceae</taxon>
        <taxon>Mortierella</taxon>
    </lineage>
</organism>
<evidence type="ECO:0000256" key="5">
    <source>
        <dbReference type="ARBA" id="ARBA00022679"/>
    </source>
</evidence>
<evidence type="ECO:0000256" key="13">
    <source>
        <dbReference type="SAM" id="MobiDB-lite"/>
    </source>
</evidence>
<dbReference type="Pfam" id="PF03901">
    <property type="entry name" value="Glyco_transf_22"/>
    <property type="match status" value="1"/>
</dbReference>
<comment type="function">
    <text evidence="10">Mannosyltransferase that operates in the biosynthetic pathway of dolichol-linked oligosaccharides, the glycan precursors employed in protein asparagine (N)-glycosylation. The assembly of dolichol-linked oligosaccharides begins on the cytosolic side of the endoplasmic reticulum membrane and finishes in its lumen. The sequential addition of sugars to dolichol pyrophosphate produces dolichol-linked oligosaccharides containing fourteen sugars, including two GlcNAcs, nine mannoses and three glucoses. Once assembled, the oligosaccharide is transferred from the lipid to nascent proteins by oligosaccharyltransferases. In the lumen of the endoplasmic reticulum, adds the eighth mannose residue in an alpha-1,6 linkage onto Man(7)GlcNAc(2)-PP-dolichol to produce Man(8)GlcNAc(2)-PP-dolichol.</text>
</comment>
<gene>
    <name evidence="14" type="primary">ALG12</name>
    <name evidence="14" type="ORF">EC957_010059</name>
</gene>
<proteinExistence type="inferred from homology"/>
<dbReference type="EC" id="2.4.1.-" evidence="12"/>
<keyword evidence="6 12" id="KW-0812">Transmembrane</keyword>